<dbReference type="Pfam" id="PF02244">
    <property type="entry name" value="Propep_M14"/>
    <property type="match status" value="1"/>
</dbReference>
<evidence type="ECO:0000256" key="9">
    <source>
        <dbReference type="ARBA" id="ARBA00023049"/>
    </source>
</evidence>
<evidence type="ECO:0000256" key="1">
    <source>
        <dbReference type="ARBA" id="ARBA00001947"/>
    </source>
</evidence>
<comment type="similarity">
    <text evidence="2 11">Belongs to the peptidase M14 family.</text>
</comment>
<dbReference type="PANTHER" id="PTHR11705:SF91">
    <property type="entry name" value="FI01817P-RELATED"/>
    <property type="match status" value="1"/>
</dbReference>
<evidence type="ECO:0000256" key="12">
    <source>
        <dbReference type="SAM" id="SignalP"/>
    </source>
</evidence>
<dbReference type="GO" id="GO:0008270">
    <property type="term" value="F:zinc ion binding"/>
    <property type="evidence" value="ECO:0007669"/>
    <property type="project" value="InterPro"/>
</dbReference>
<evidence type="ECO:0000256" key="10">
    <source>
        <dbReference type="ARBA" id="ARBA00023157"/>
    </source>
</evidence>
<reference evidence="14" key="1">
    <citation type="submission" date="2024-06" db="EMBL/GenBank/DDBJ databases">
        <authorList>
            <person name="Liu X."/>
            <person name="Lenzi L."/>
            <person name="Haldenby T S."/>
            <person name="Uol C."/>
        </authorList>
    </citation>
    <scope>NUCLEOTIDE SEQUENCE</scope>
</reference>
<dbReference type="FunFam" id="3.40.630.10:FF:000084">
    <property type="entry name" value="Carboxypeptidase B2"/>
    <property type="match status" value="1"/>
</dbReference>
<name>A0AAV2TFX6_CALDB</name>
<dbReference type="Proteomes" id="UP001497525">
    <property type="component" value="Unassembled WGS sequence"/>
</dbReference>
<proteinExistence type="inferred from homology"/>
<feature type="chain" id="PRO_5043595617" description="Peptidase M14 domain-containing protein" evidence="12">
    <location>
        <begin position="23"/>
        <end position="416"/>
    </location>
</feature>
<evidence type="ECO:0000256" key="11">
    <source>
        <dbReference type="PROSITE-ProRule" id="PRU01379"/>
    </source>
</evidence>
<feature type="domain" description="Peptidase M14" evidence="13">
    <location>
        <begin position="127"/>
        <end position="416"/>
    </location>
</feature>
<comment type="cofactor">
    <cofactor evidence="1">
        <name>Zn(2+)</name>
        <dbReference type="ChEBI" id="CHEBI:29105"/>
    </cofactor>
</comment>
<gene>
    <name evidence="14" type="ORF">CDAUBV1_LOCUS9512</name>
</gene>
<evidence type="ECO:0000256" key="4">
    <source>
        <dbReference type="ARBA" id="ARBA00022670"/>
    </source>
</evidence>
<keyword evidence="9" id="KW-0482">Metalloprotease</keyword>
<dbReference type="SMART" id="SM00631">
    <property type="entry name" value="Zn_pept"/>
    <property type="match status" value="1"/>
</dbReference>
<dbReference type="CDD" id="cd03860">
    <property type="entry name" value="M14_CP_A-B_like"/>
    <property type="match status" value="1"/>
</dbReference>
<keyword evidence="6 12" id="KW-0732">Signal</keyword>
<dbReference type="PROSITE" id="PS00132">
    <property type="entry name" value="CARBOXYPEPT_ZN_1"/>
    <property type="match status" value="1"/>
</dbReference>
<protein>
    <recommendedName>
        <fullName evidence="13">Peptidase M14 domain-containing protein</fullName>
    </recommendedName>
</protein>
<keyword evidence="7" id="KW-0378">Hydrolase</keyword>
<dbReference type="InterPro" id="IPR036990">
    <property type="entry name" value="M14A-like_propep"/>
</dbReference>
<dbReference type="Pfam" id="PF00246">
    <property type="entry name" value="Peptidase_M14"/>
    <property type="match status" value="1"/>
</dbReference>
<dbReference type="Gene3D" id="3.30.70.340">
    <property type="entry name" value="Metallocarboxypeptidase-like"/>
    <property type="match status" value="1"/>
</dbReference>
<dbReference type="GO" id="GO:0005615">
    <property type="term" value="C:extracellular space"/>
    <property type="evidence" value="ECO:0007669"/>
    <property type="project" value="TreeGrafter"/>
</dbReference>
<dbReference type="Gene3D" id="3.40.630.10">
    <property type="entry name" value="Zn peptidases"/>
    <property type="match status" value="1"/>
</dbReference>
<dbReference type="GO" id="GO:0004181">
    <property type="term" value="F:metallocarboxypeptidase activity"/>
    <property type="evidence" value="ECO:0007669"/>
    <property type="project" value="InterPro"/>
</dbReference>
<accession>A0AAV2TFX6</accession>
<evidence type="ECO:0000256" key="6">
    <source>
        <dbReference type="ARBA" id="ARBA00022729"/>
    </source>
</evidence>
<dbReference type="EMBL" id="CAXLJL010000267">
    <property type="protein sequence ID" value="CAL5135360.1"/>
    <property type="molecule type" value="Genomic_DNA"/>
</dbReference>
<keyword evidence="8" id="KW-0862">Zinc</keyword>
<dbReference type="AlphaFoldDB" id="A0AAV2TFX6"/>
<feature type="active site" description="Proton donor/acceptor" evidence="11">
    <location>
        <position position="382"/>
    </location>
</feature>
<keyword evidence="10" id="KW-1015">Disulfide bond</keyword>
<keyword evidence="4" id="KW-0645">Protease</keyword>
<dbReference type="InterPro" id="IPR003146">
    <property type="entry name" value="M14A_act_pep"/>
</dbReference>
<dbReference type="PROSITE" id="PS52035">
    <property type="entry name" value="PEPTIDASE_M14"/>
    <property type="match status" value="1"/>
</dbReference>
<evidence type="ECO:0000313" key="14">
    <source>
        <dbReference type="EMBL" id="CAL5135360.1"/>
    </source>
</evidence>
<keyword evidence="5" id="KW-0479">Metal-binding</keyword>
<evidence type="ECO:0000259" key="13">
    <source>
        <dbReference type="PROSITE" id="PS52035"/>
    </source>
</evidence>
<dbReference type="GO" id="GO:0006508">
    <property type="term" value="P:proteolysis"/>
    <property type="evidence" value="ECO:0007669"/>
    <property type="project" value="UniProtKB-KW"/>
</dbReference>
<evidence type="ECO:0000313" key="15">
    <source>
        <dbReference type="Proteomes" id="UP001497525"/>
    </source>
</evidence>
<evidence type="ECO:0000256" key="3">
    <source>
        <dbReference type="ARBA" id="ARBA00022645"/>
    </source>
</evidence>
<sequence length="416" mass="47992">MTIKRLLTAIALLCMISHMVEALYEGYKVLRIRVNNEEAARALLLLEEQTPGHYDIWNMPRKLHQPVYMSSSPAGFLNLTIFLVQHNVSYNLVNTDLSREIAREKYRNEKGRLLRYARGVWRSVPDAYKRYDEILDYLDRQTNLHSFMKVETIGYTAESRPIKGVLISMDSSKPMVWIDAGIHAREWIAPASAIYLIDRLLTRNGQMLLKDHQFYIVPVVNPDGYEYTHTTDRYWRKNRAVTLGEPCVGTDLNRNFPLKWGCIGASPRACSDTYRGPEPASELETQSIMKKLSQFREKIVLSLNLHSFGQYILTPYGFAKYRYPPNYKNMIHLGQMAKRLIHERHGFVYQVGSSSDLLYEAAGGSDDYLAGTMNVPYSYTIELSDEGRYGFLLPAIYIRPVGKHLWTAIKVFLQHM</sequence>
<evidence type="ECO:0000256" key="5">
    <source>
        <dbReference type="ARBA" id="ARBA00022723"/>
    </source>
</evidence>
<dbReference type="SUPFAM" id="SSF53187">
    <property type="entry name" value="Zn-dependent exopeptidases"/>
    <property type="match status" value="1"/>
</dbReference>
<dbReference type="PANTHER" id="PTHR11705">
    <property type="entry name" value="PROTEASE FAMILY M14 CARBOXYPEPTIDASE A,B"/>
    <property type="match status" value="1"/>
</dbReference>
<dbReference type="PRINTS" id="PR00765">
    <property type="entry name" value="CRBOXYPTASEA"/>
</dbReference>
<evidence type="ECO:0000256" key="2">
    <source>
        <dbReference type="ARBA" id="ARBA00005988"/>
    </source>
</evidence>
<evidence type="ECO:0000256" key="8">
    <source>
        <dbReference type="ARBA" id="ARBA00022833"/>
    </source>
</evidence>
<feature type="signal peptide" evidence="12">
    <location>
        <begin position="1"/>
        <end position="22"/>
    </location>
</feature>
<evidence type="ECO:0000256" key="7">
    <source>
        <dbReference type="ARBA" id="ARBA00022801"/>
    </source>
</evidence>
<dbReference type="SUPFAM" id="SSF54897">
    <property type="entry name" value="Protease propeptides/inhibitors"/>
    <property type="match status" value="1"/>
</dbReference>
<dbReference type="InterPro" id="IPR000834">
    <property type="entry name" value="Peptidase_M14"/>
</dbReference>
<organism evidence="14 15">
    <name type="scientific">Calicophoron daubneyi</name>
    <name type="common">Rumen fluke</name>
    <name type="synonym">Paramphistomum daubneyi</name>
    <dbReference type="NCBI Taxonomy" id="300641"/>
    <lineage>
        <taxon>Eukaryota</taxon>
        <taxon>Metazoa</taxon>
        <taxon>Spiralia</taxon>
        <taxon>Lophotrochozoa</taxon>
        <taxon>Platyhelminthes</taxon>
        <taxon>Trematoda</taxon>
        <taxon>Digenea</taxon>
        <taxon>Plagiorchiida</taxon>
        <taxon>Pronocephalata</taxon>
        <taxon>Paramphistomoidea</taxon>
        <taxon>Paramphistomidae</taxon>
        <taxon>Calicophoron</taxon>
    </lineage>
</organism>
<dbReference type="InterPro" id="IPR057246">
    <property type="entry name" value="CARBOXYPEPT_ZN_1"/>
</dbReference>
<comment type="caution">
    <text evidence="14">The sequence shown here is derived from an EMBL/GenBank/DDBJ whole genome shotgun (WGS) entry which is preliminary data.</text>
</comment>
<keyword evidence="3" id="KW-0121">Carboxypeptidase</keyword>